<evidence type="ECO:0000313" key="3">
    <source>
        <dbReference type="Proteomes" id="UP001281761"/>
    </source>
</evidence>
<dbReference type="EMBL" id="JARBJD010000677">
    <property type="protein sequence ID" value="KAK2940405.1"/>
    <property type="molecule type" value="Genomic_DNA"/>
</dbReference>
<dbReference type="EMBL" id="JARBJD010000516">
    <property type="protein sequence ID" value="KAK2941343.1"/>
    <property type="molecule type" value="Genomic_DNA"/>
</dbReference>
<proteinExistence type="predicted"/>
<comment type="caution">
    <text evidence="2">The sequence shown here is derived from an EMBL/GenBank/DDBJ whole genome shotgun (WGS) entry which is preliminary data.</text>
</comment>
<organism evidence="2 3">
    <name type="scientific">Blattamonas nauphoetae</name>
    <dbReference type="NCBI Taxonomy" id="2049346"/>
    <lineage>
        <taxon>Eukaryota</taxon>
        <taxon>Metamonada</taxon>
        <taxon>Preaxostyla</taxon>
        <taxon>Oxymonadida</taxon>
        <taxon>Blattamonas</taxon>
    </lineage>
</organism>
<evidence type="ECO:0000313" key="1">
    <source>
        <dbReference type="EMBL" id="KAK2940405.1"/>
    </source>
</evidence>
<sequence length="176" mass="20055">MSQMSSPLSMSRRLHGHQRKIIHETISSLSGYTLDGGTIPVTSPSLFRNEKLTTFTVHDTRLPPTERKESPVVVGHRYRYRLSLHSAFLRHNDPPPSMEQTAATTQSLFIDVRHHLVKGQAYKRLLVRICRRRIHTNLSLGVIGQNMTSRSRAGKNEQLIRAEHGELSAQKMIKNK</sequence>
<keyword evidence="3" id="KW-1185">Reference proteome</keyword>
<accession>A0ABQ9WPV1</accession>
<name>A0ABQ9WPV1_9EUKA</name>
<reference evidence="2 3" key="1">
    <citation type="journal article" date="2022" name="bioRxiv">
        <title>Genomics of Preaxostyla Flagellates Illuminates Evolutionary Transitions and the Path Towards Mitochondrial Loss.</title>
        <authorList>
            <person name="Novak L.V.F."/>
            <person name="Treitli S.C."/>
            <person name="Pyrih J."/>
            <person name="Halakuc P."/>
            <person name="Pipaliya S.V."/>
            <person name="Vacek V."/>
            <person name="Brzon O."/>
            <person name="Soukal P."/>
            <person name="Eme L."/>
            <person name="Dacks J.B."/>
            <person name="Karnkowska A."/>
            <person name="Elias M."/>
            <person name="Hampl V."/>
        </authorList>
    </citation>
    <scope>NUCLEOTIDE SEQUENCE [LARGE SCALE GENOMIC DNA]</scope>
    <source>
        <strain evidence="2">NAU3</strain>
        <tissue evidence="2">Gut</tissue>
    </source>
</reference>
<dbReference type="Proteomes" id="UP001281761">
    <property type="component" value="Unassembled WGS sequence"/>
</dbReference>
<evidence type="ECO:0000313" key="2">
    <source>
        <dbReference type="EMBL" id="KAK2941343.1"/>
    </source>
</evidence>
<gene>
    <name evidence="2" type="ORF">BLNAU_23749</name>
    <name evidence="1" type="ORF">BLNAU_24685</name>
</gene>
<protein>
    <submittedName>
        <fullName evidence="2">Uncharacterized protein</fullName>
    </submittedName>
</protein>